<dbReference type="InterPro" id="IPR037525">
    <property type="entry name" value="Velvet_dom"/>
</dbReference>
<dbReference type="PROSITE" id="PS51821">
    <property type="entry name" value="VELVET"/>
    <property type="match status" value="1"/>
</dbReference>
<feature type="region of interest" description="Disordered" evidence="6">
    <location>
        <begin position="187"/>
        <end position="215"/>
    </location>
</feature>
<name>A0A8H8DFS7_9FUNG</name>
<dbReference type="OrthoDB" id="3056235at2759"/>
<dbReference type="EMBL" id="JAEFCI010010986">
    <property type="protein sequence ID" value="KAG5456890.1"/>
    <property type="molecule type" value="Genomic_DNA"/>
</dbReference>
<keyword evidence="5" id="KW-0539">Nucleus</keyword>
<dbReference type="GO" id="GO:0030435">
    <property type="term" value="P:sporulation resulting in formation of a cellular spore"/>
    <property type="evidence" value="ECO:0007669"/>
    <property type="project" value="UniProtKB-KW"/>
</dbReference>
<evidence type="ECO:0000256" key="6">
    <source>
        <dbReference type="SAM" id="MobiDB-lite"/>
    </source>
</evidence>
<dbReference type="PANTHER" id="PTHR33572">
    <property type="entry name" value="SPORE DEVELOPMENT REGULATOR VOSA"/>
    <property type="match status" value="1"/>
</dbReference>
<evidence type="ECO:0000313" key="8">
    <source>
        <dbReference type="EMBL" id="KAG5456890.1"/>
    </source>
</evidence>
<feature type="domain" description="Velvet" evidence="7">
    <location>
        <begin position="1"/>
        <end position="180"/>
    </location>
</feature>
<evidence type="ECO:0000256" key="4">
    <source>
        <dbReference type="ARBA" id="ARBA00023163"/>
    </source>
</evidence>
<evidence type="ECO:0000313" key="9">
    <source>
        <dbReference type="Proteomes" id="UP000673691"/>
    </source>
</evidence>
<keyword evidence="4" id="KW-0804">Transcription</keyword>
<accession>A0A8H8DFS7</accession>
<dbReference type="GO" id="GO:0005634">
    <property type="term" value="C:nucleus"/>
    <property type="evidence" value="ECO:0007669"/>
    <property type="project" value="UniProtKB-SubCell"/>
</dbReference>
<proteinExistence type="predicted"/>
<keyword evidence="3" id="KW-0805">Transcription regulation</keyword>
<comment type="subcellular location">
    <subcellularLocation>
        <location evidence="1">Nucleus</location>
    </subcellularLocation>
</comment>
<dbReference type="Pfam" id="PF11754">
    <property type="entry name" value="Velvet"/>
    <property type="match status" value="1"/>
</dbReference>
<dbReference type="Gene3D" id="2.60.40.3960">
    <property type="entry name" value="Velvet domain"/>
    <property type="match status" value="1"/>
</dbReference>
<organism evidence="8 9">
    <name type="scientific">Olpidium bornovanus</name>
    <dbReference type="NCBI Taxonomy" id="278681"/>
    <lineage>
        <taxon>Eukaryota</taxon>
        <taxon>Fungi</taxon>
        <taxon>Fungi incertae sedis</taxon>
        <taxon>Olpidiomycota</taxon>
        <taxon>Olpidiomycotina</taxon>
        <taxon>Olpidiomycetes</taxon>
        <taxon>Olpidiales</taxon>
        <taxon>Olpidiaceae</taxon>
        <taxon>Olpidium</taxon>
    </lineage>
</organism>
<dbReference type="Proteomes" id="UP000673691">
    <property type="component" value="Unassembled WGS sequence"/>
</dbReference>
<keyword evidence="2" id="KW-0749">Sporulation</keyword>
<dbReference type="InterPro" id="IPR021740">
    <property type="entry name" value="Velvet"/>
</dbReference>
<evidence type="ECO:0000259" key="7">
    <source>
        <dbReference type="PROSITE" id="PS51821"/>
    </source>
</evidence>
<evidence type="ECO:0000256" key="2">
    <source>
        <dbReference type="ARBA" id="ARBA00022969"/>
    </source>
</evidence>
<sequence length="215" mass="23089">MTFVPHVWSMIPTITAPQCSAVSVLLPQVLTAFTVVTAGLSSSLRTIERGSEDVIARDYVLSVSLWSEDGLSDCSAVDQPLRRGLALFGTRSIASEVYDDADGNSCVMFPFVDLSVRCEGIYRLKFCLADMTDGPARSSVVSEVLSEPFRVYRAKFFPGAQPSSPLSVALKTQGLALSIRKKESAPLLRRAGGTGGTAEDGLAEPENAQANEPRR</sequence>
<comment type="caution">
    <text evidence="8">The sequence shown here is derived from an EMBL/GenBank/DDBJ whole genome shotgun (WGS) entry which is preliminary data.</text>
</comment>
<reference evidence="8 9" key="1">
    <citation type="journal article" name="Sci. Rep.">
        <title>Genome-scale phylogenetic analyses confirm Olpidium as the closest living zoosporic fungus to the non-flagellated, terrestrial fungi.</title>
        <authorList>
            <person name="Chang Y."/>
            <person name="Rochon D."/>
            <person name="Sekimoto S."/>
            <person name="Wang Y."/>
            <person name="Chovatia M."/>
            <person name="Sandor L."/>
            <person name="Salamov A."/>
            <person name="Grigoriev I.V."/>
            <person name="Stajich J.E."/>
            <person name="Spatafora J.W."/>
        </authorList>
    </citation>
    <scope>NUCLEOTIDE SEQUENCE [LARGE SCALE GENOMIC DNA]</scope>
    <source>
        <strain evidence="8">S191</strain>
    </source>
</reference>
<dbReference type="PANTHER" id="PTHR33572:SF17">
    <property type="entry name" value="SEXUAL DEVELOPMENT REGULATOR VELC"/>
    <property type="match status" value="1"/>
</dbReference>
<evidence type="ECO:0000256" key="3">
    <source>
        <dbReference type="ARBA" id="ARBA00023015"/>
    </source>
</evidence>
<keyword evidence="9" id="KW-1185">Reference proteome</keyword>
<protein>
    <submittedName>
        <fullName evidence="8">Velvet factor-domain-containing protein</fullName>
    </submittedName>
</protein>
<evidence type="ECO:0000256" key="5">
    <source>
        <dbReference type="ARBA" id="ARBA00023242"/>
    </source>
</evidence>
<dbReference type="AlphaFoldDB" id="A0A8H8DFS7"/>
<dbReference type="InterPro" id="IPR038491">
    <property type="entry name" value="Velvet_dom_sf"/>
</dbReference>
<gene>
    <name evidence="8" type="ORF">BJ554DRAFT_3233</name>
</gene>
<evidence type="ECO:0000256" key="1">
    <source>
        <dbReference type="ARBA" id="ARBA00004123"/>
    </source>
</evidence>